<dbReference type="PANTHER" id="PTHR34072:SF57">
    <property type="entry name" value="RNA-DIRECTED DNA POLYMERASE"/>
    <property type="match status" value="1"/>
</dbReference>
<dbReference type="STRING" id="157652.A0A371GDP8"/>
<comment type="caution">
    <text evidence="2">The sequence shown here is derived from an EMBL/GenBank/DDBJ whole genome shotgun (WGS) entry which is preliminary data.</text>
</comment>
<protein>
    <submittedName>
        <fullName evidence="2">Mitochondrial protein</fullName>
    </submittedName>
</protein>
<evidence type="ECO:0000313" key="2">
    <source>
        <dbReference type="EMBL" id="RDX88708.1"/>
    </source>
</evidence>
<dbReference type="Pfam" id="PF17919">
    <property type="entry name" value="RT_RNaseH_2"/>
    <property type="match status" value="1"/>
</dbReference>
<dbReference type="PANTHER" id="PTHR34072">
    <property type="entry name" value="ENZYMATIC POLYPROTEIN-RELATED"/>
    <property type="match status" value="1"/>
</dbReference>
<proteinExistence type="predicted"/>
<dbReference type="InterPro" id="IPR043502">
    <property type="entry name" value="DNA/RNA_pol_sf"/>
</dbReference>
<keyword evidence="3" id="KW-1185">Reference proteome</keyword>
<evidence type="ECO:0000259" key="1">
    <source>
        <dbReference type="Pfam" id="PF17919"/>
    </source>
</evidence>
<reference evidence="2" key="1">
    <citation type="submission" date="2018-05" db="EMBL/GenBank/DDBJ databases">
        <title>Draft genome of Mucuna pruriens seed.</title>
        <authorList>
            <person name="Nnadi N.E."/>
            <person name="Vos R."/>
            <person name="Hasami M.H."/>
            <person name="Devisetty U.K."/>
            <person name="Aguiy J.C."/>
        </authorList>
    </citation>
    <scope>NUCLEOTIDE SEQUENCE [LARGE SCALE GENOMIC DNA]</scope>
    <source>
        <strain evidence="2">JCA_2017</strain>
    </source>
</reference>
<sequence>MSFYGNIRNCTGLLVSNRGIKVDKAKIDAITSLPKPASVRDVRSFLGHACFYRRFIRNFSKVALPLSKLLQKDVNLYSTKHELPFELMCDASNSTLGIVLGQRVRTDKPTYLIAYAYRTMDPA</sequence>
<dbReference type="Proteomes" id="UP000257109">
    <property type="component" value="Unassembled WGS sequence"/>
</dbReference>
<feature type="domain" description="Reverse transcriptase/retrotransposon-derived protein RNase H-like" evidence="1">
    <location>
        <begin position="66"/>
        <end position="122"/>
    </location>
</feature>
<dbReference type="Gene3D" id="3.30.70.270">
    <property type="match status" value="1"/>
</dbReference>
<dbReference type="EMBL" id="QJKJ01005867">
    <property type="protein sequence ID" value="RDX88708.1"/>
    <property type="molecule type" value="Genomic_DNA"/>
</dbReference>
<gene>
    <name evidence="2" type="ORF">CR513_29673</name>
</gene>
<evidence type="ECO:0000313" key="3">
    <source>
        <dbReference type="Proteomes" id="UP000257109"/>
    </source>
</evidence>
<name>A0A371GDP8_MUCPR</name>
<dbReference type="InterPro" id="IPR041577">
    <property type="entry name" value="RT_RNaseH_2"/>
</dbReference>
<organism evidence="2 3">
    <name type="scientific">Mucuna pruriens</name>
    <name type="common">Velvet bean</name>
    <name type="synonym">Dolichos pruriens</name>
    <dbReference type="NCBI Taxonomy" id="157652"/>
    <lineage>
        <taxon>Eukaryota</taxon>
        <taxon>Viridiplantae</taxon>
        <taxon>Streptophyta</taxon>
        <taxon>Embryophyta</taxon>
        <taxon>Tracheophyta</taxon>
        <taxon>Spermatophyta</taxon>
        <taxon>Magnoliopsida</taxon>
        <taxon>eudicotyledons</taxon>
        <taxon>Gunneridae</taxon>
        <taxon>Pentapetalae</taxon>
        <taxon>rosids</taxon>
        <taxon>fabids</taxon>
        <taxon>Fabales</taxon>
        <taxon>Fabaceae</taxon>
        <taxon>Papilionoideae</taxon>
        <taxon>50 kb inversion clade</taxon>
        <taxon>NPAAA clade</taxon>
        <taxon>indigoferoid/millettioid clade</taxon>
        <taxon>Phaseoleae</taxon>
        <taxon>Mucuna</taxon>
    </lineage>
</organism>
<feature type="non-terminal residue" evidence="2">
    <location>
        <position position="1"/>
    </location>
</feature>
<accession>A0A371GDP8</accession>
<dbReference type="AlphaFoldDB" id="A0A371GDP8"/>
<dbReference type="SUPFAM" id="SSF56672">
    <property type="entry name" value="DNA/RNA polymerases"/>
    <property type="match status" value="1"/>
</dbReference>
<dbReference type="OrthoDB" id="532959at2759"/>
<dbReference type="InterPro" id="IPR043128">
    <property type="entry name" value="Rev_trsase/Diguanyl_cyclase"/>
</dbReference>